<dbReference type="EMBL" id="WTFF01000037">
    <property type="protein sequence ID" value="MBW5481887.1"/>
    <property type="molecule type" value="Genomic_DNA"/>
</dbReference>
<evidence type="ECO:0000313" key="4">
    <source>
        <dbReference type="Proteomes" id="UP000812013"/>
    </source>
</evidence>
<dbReference type="RefSeq" id="WP_219665825.1">
    <property type="nucleotide sequence ID" value="NZ_WTFF01000037.1"/>
</dbReference>
<sequence>MRSSILVTSAAAALLSVAAAVTVATEPGIDWPAAPATRVSAVQNGGGDVIDWPTPPSAPTSPRGGEAGVIGRA</sequence>
<gene>
    <name evidence="3" type="ORF">GPJ59_08330</name>
</gene>
<evidence type="ECO:0000313" key="3">
    <source>
        <dbReference type="EMBL" id="MBW5481887.1"/>
    </source>
</evidence>
<accession>A0ABS6Z2C0</accession>
<feature type="chain" id="PRO_5045286488" evidence="2">
    <location>
        <begin position="19"/>
        <end position="73"/>
    </location>
</feature>
<feature type="region of interest" description="Disordered" evidence="1">
    <location>
        <begin position="44"/>
        <end position="73"/>
    </location>
</feature>
<keyword evidence="4" id="KW-1185">Reference proteome</keyword>
<organism evidence="3 4">
    <name type="scientific">Streptomyces bambusae</name>
    <dbReference type="NCBI Taxonomy" id="1550616"/>
    <lineage>
        <taxon>Bacteria</taxon>
        <taxon>Bacillati</taxon>
        <taxon>Actinomycetota</taxon>
        <taxon>Actinomycetes</taxon>
        <taxon>Kitasatosporales</taxon>
        <taxon>Streptomycetaceae</taxon>
        <taxon>Streptomyces</taxon>
    </lineage>
</organism>
<evidence type="ECO:0000256" key="2">
    <source>
        <dbReference type="SAM" id="SignalP"/>
    </source>
</evidence>
<evidence type="ECO:0000256" key="1">
    <source>
        <dbReference type="SAM" id="MobiDB-lite"/>
    </source>
</evidence>
<keyword evidence="2" id="KW-0732">Signal</keyword>
<reference evidence="3 4" key="1">
    <citation type="submission" date="2019-12" db="EMBL/GenBank/DDBJ databases">
        <title>Genome sequence of Streptomyces bambusae.</title>
        <authorList>
            <person name="Bansal K."/>
            <person name="Choksket S."/>
            <person name="Korpole S."/>
            <person name="Patil P.B."/>
        </authorList>
    </citation>
    <scope>NUCLEOTIDE SEQUENCE [LARGE SCALE GENOMIC DNA]</scope>
    <source>
        <strain evidence="3 4">SK60</strain>
    </source>
</reference>
<dbReference type="Proteomes" id="UP000812013">
    <property type="component" value="Unassembled WGS sequence"/>
</dbReference>
<proteinExistence type="predicted"/>
<protein>
    <submittedName>
        <fullName evidence="3">Uncharacterized protein</fullName>
    </submittedName>
</protein>
<name>A0ABS6Z2C0_9ACTN</name>
<feature type="signal peptide" evidence="2">
    <location>
        <begin position="1"/>
        <end position="18"/>
    </location>
</feature>
<comment type="caution">
    <text evidence="3">The sequence shown here is derived from an EMBL/GenBank/DDBJ whole genome shotgun (WGS) entry which is preliminary data.</text>
</comment>